<keyword evidence="7" id="KW-1185">Reference proteome</keyword>
<keyword evidence="2 4" id="KW-0238">DNA-binding</keyword>
<feature type="DNA-binding region" description="H-T-H motif" evidence="4">
    <location>
        <begin position="36"/>
        <end position="55"/>
    </location>
</feature>
<protein>
    <submittedName>
        <fullName evidence="6">Regulatory protein TetR</fullName>
    </submittedName>
</protein>
<dbReference type="EMBL" id="CP003220">
    <property type="protein sequence ID" value="EGB15460.1"/>
    <property type="molecule type" value="Genomic_DNA"/>
</dbReference>
<sequence>MAKDASLREERKAETRRRIQAAARTLIAEKGFEATTMRDLAQAAGVGVGTIALHFRDKTSLLFSSFFDDIGEVSRRAIASAPRDVPLREQFRHMLRTMYGYYGEHTLFLRSVVKEALFATGEWKARFDGQLREIVGEVAGLIEARKATGEVRSDVSGLQLAMVCWSLYAGGLIDGLNRERFDVEGQVASVMGLLDVVLAGVLADVTGGGHGPA</sequence>
<evidence type="ECO:0000313" key="6">
    <source>
        <dbReference type="EMBL" id="EGB15460.1"/>
    </source>
</evidence>
<accession>F0JIM6</accession>
<dbReference type="PROSITE" id="PS50977">
    <property type="entry name" value="HTH_TETR_2"/>
    <property type="match status" value="1"/>
</dbReference>
<dbReference type="OrthoDB" id="9795011at2"/>
<dbReference type="GO" id="GO:0003700">
    <property type="term" value="F:DNA-binding transcription factor activity"/>
    <property type="evidence" value="ECO:0007669"/>
    <property type="project" value="TreeGrafter"/>
</dbReference>
<dbReference type="Proteomes" id="UP000007845">
    <property type="component" value="Chromosome"/>
</dbReference>
<evidence type="ECO:0000313" key="7">
    <source>
        <dbReference type="Proteomes" id="UP000007845"/>
    </source>
</evidence>
<dbReference type="AlphaFoldDB" id="F0JIM6"/>
<dbReference type="GO" id="GO:0000976">
    <property type="term" value="F:transcription cis-regulatory region binding"/>
    <property type="evidence" value="ECO:0007669"/>
    <property type="project" value="TreeGrafter"/>
</dbReference>
<keyword evidence="1" id="KW-0805">Transcription regulation</keyword>
<dbReference type="KEGG" id="ddn:DND132_2256"/>
<evidence type="ECO:0000259" key="5">
    <source>
        <dbReference type="PROSITE" id="PS50977"/>
    </source>
</evidence>
<dbReference type="PANTHER" id="PTHR30055">
    <property type="entry name" value="HTH-TYPE TRANSCRIPTIONAL REGULATOR RUTR"/>
    <property type="match status" value="1"/>
</dbReference>
<dbReference type="SUPFAM" id="SSF46689">
    <property type="entry name" value="Homeodomain-like"/>
    <property type="match status" value="1"/>
</dbReference>
<dbReference type="SMR" id="F0JIM6"/>
<dbReference type="SUPFAM" id="SSF48498">
    <property type="entry name" value="Tetracyclin repressor-like, C-terminal domain"/>
    <property type="match status" value="1"/>
</dbReference>
<feature type="domain" description="HTH tetR-type" evidence="5">
    <location>
        <begin position="13"/>
        <end position="73"/>
    </location>
</feature>
<dbReference type="HOGENOM" id="CLU_1309435_0_0_7"/>
<evidence type="ECO:0000256" key="3">
    <source>
        <dbReference type="ARBA" id="ARBA00023163"/>
    </source>
</evidence>
<dbReference type="eggNOG" id="COG1309">
    <property type="taxonomic scope" value="Bacteria"/>
</dbReference>
<name>F0JIM6_9BACT</name>
<dbReference type="RefSeq" id="WP_014322886.1">
    <property type="nucleotide sequence ID" value="NC_016803.1"/>
</dbReference>
<proteinExistence type="predicted"/>
<dbReference type="PANTHER" id="PTHR30055:SF234">
    <property type="entry name" value="HTH-TYPE TRANSCRIPTIONAL REGULATOR BETI"/>
    <property type="match status" value="1"/>
</dbReference>
<gene>
    <name evidence="6" type="ORF">DND132_2256</name>
</gene>
<dbReference type="STRING" id="641491.DND132_2256"/>
<dbReference type="InterPro" id="IPR036271">
    <property type="entry name" value="Tet_transcr_reg_TetR-rel_C_sf"/>
</dbReference>
<evidence type="ECO:0000256" key="1">
    <source>
        <dbReference type="ARBA" id="ARBA00023015"/>
    </source>
</evidence>
<dbReference type="InterPro" id="IPR050109">
    <property type="entry name" value="HTH-type_TetR-like_transc_reg"/>
</dbReference>
<keyword evidence="3" id="KW-0804">Transcription</keyword>
<dbReference type="InterPro" id="IPR001647">
    <property type="entry name" value="HTH_TetR"/>
</dbReference>
<dbReference type="PRINTS" id="PR00455">
    <property type="entry name" value="HTHTETR"/>
</dbReference>
<reference evidence="6 7" key="1">
    <citation type="journal article" date="2011" name="J. Bacteriol.">
        <title>Genome sequence of the mercury-methylating strain Desulfovibrio desulfuricans ND132.</title>
        <authorList>
            <person name="Brown S.D."/>
            <person name="Gilmour C.C."/>
            <person name="Kucken A.M."/>
            <person name="Wall J.D."/>
            <person name="Elias D.A."/>
            <person name="Brandt C.C."/>
            <person name="Podar M."/>
            <person name="Chertkov O."/>
            <person name="Held B."/>
            <person name="Bruce D.C."/>
            <person name="Detter J.C."/>
            <person name="Tapia R."/>
            <person name="Han C.S."/>
            <person name="Goodwin L.A."/>
            <person name="Cheng J.F."/>
            <person name="Pitluck S."/>
            <person name="Woyke T."/>
            <person name="Mikhailova N."/>
            <person name="Ivanova N.N."/>
            <person name="Han J."/>
            <person name="Lucas S."/>
            <person name="Lapidus A.L."/>
            <person name="Land M.L."/>
            <person name="Hauser L.J."/>
            <person name="Palumbo A.V."/>
        </authorList>
    </citation>
    <scope>NUCLEOTIDE SEQUENCE [LARGE SCALE GENOMIC DNA]</scope>
    <source>
        <strain evidence="6 7">ND132</strain>
    </source>
</reference>
<evidence type="ECO:0000256" key="4">
    <source>
        <dbReference type="PROSITE-ProRule" id="PRU00335"/>
    </source>
</evidence>
<evidence type="ECO:0000256" key="2">
    <source>
        <dbReference type="ARBA" id="ARBA00023125"/>
    </source>
</evidence>
<dbReference type="Pfam" id="PF00440">
    <property type="entry name" value="TetR_N"/>
    <property type="match status" value="1"/>
</dbReference>
<dbReference type="Gene3D" id="1.10.357.10">
    <property type="entry name" value="Tetracycline Repressor, domain 2"/>
    <property type="match status" value="1"/>
</dbReference>
<dbReference type="InterPro" id="IPR009057">
    <property type="entry name" value="Homeodomain-like_sf"/>
</dbReference>
<organism evidence="6 7">
    <name type="scientific">Pseudodesulfovibrio mercurii</name>
    <dbReference type="NCBI Taxonomy" id="641491"/>
    <lineage>
        <taxon>Bacteria</taxon>
        <taxon>Pseudomonadati</taxon>
        <taxon>Thermodesulfobacteriota</taxon>
        <taxon>Desulfovibrionia</taxon>
        <taxon>Desulfovibrionales</taxon>
        <taxon>Desulfovibrionaceae</taxon>
    </lineage>
</organism>